<organism evidence="2 3">
    <name type="scientific">Aminipila terrae</name>
    <dbReference type="NCBI Taxonomy" id="2697030"/>
    <lineage>
        <taxon>Bacteria</taxon>
        <taxon>Bacillati</taxon>
        <taxon>Bacillota</taxon>
        <taxon>Clostridia</taxon>
        <taxon>Peptostreptococcales</taxon>
        <taxon>Anaerovoracaceae</taxon>
        <taxon>Aminipila</taxon>
    </lineage>
</organism>
<keyword evidence="1" id="KW-1133">Transmembrane helix</keyword>
<evidence type="ECO:0008006" key="4">
    <source>
        <dbReference type="Google" id="ProtNLM"/>
    </source>
</evidence>
<sequence>MMPAEQWYEYQDSYKKYGFDMKPKKVRTVKQKKKSSVTSKDRVAMIFLTIVIGALCVSVIITTAYAASIKYNINDIIKKNEVITGEIENLTVQLNQANNIQAIEYKATTQLGMVNPDPNDFIYVTPKEKPAKDFALLLKEEAYN</sequence>
<evidence type="ECO:0000256" key="1">
    <source>
        <dbReference type="SAM" id="Phobius"/>
    </source>
</evidence>
<name>A0A6P1MEG4_9FIRM</name>
<feature type="transmembrane region" description="Helical" evidence="1">
    <location>
        <begin position="43"/>
        <end position="67"/>
    </location>
</feature>
<protein>
    <recommendedName>
        <fullName evidence="4">Cell division protein FtsL</fullName>
    </recommendedName>
</protein>
<dbReference type="RefSeq" id="WP_162362807.1">
    <property type="nucleotide sequence ID" value="NZ_CP047591.1"/>
</dbReference>
<proteinExistence type="predicted"/>
<accession>A0A6P1MEG4</accession>
<dbReference type="Proteomes" id="UP000463883">
    <property type="component" value="Chromosome"/>
</dbReference>
<gene>
    <name evidence="2" type="ORF">Ami3637_12075</name>
</gene>
<dbReference type="AlphaFoldDB" id="A0A6P1MEG4"/>
<keyword evidence="3" id="KW-1185">Reference proteome</keyword>
<keyword evidence="1" id="KW-0812">Transmembrane</keyword>
<evidence type="ECO:0000313" key="3">
    <source>
        <dbReference type="Proteomes" id="UP000463883"/>
    </source>
</evidence>
<reference evidence="2 3" key="1">
    <citation type="submission" date="2020-01" db="EMBL/GenBank/DDBJ databases">
        <title>Genomic analysis of Aminipila sp. CBA3637.</title>
        <authorList>
            <person name="Kim Y.B."/>
            <person name="Roh S.W."/>
        </authorList>
    </citation>
    <scope>NUCLEOTIDE SEQUENCE [LARGE SCALE GENOMIC DNA]</scope>
    <source>
        <strain evidence="2 3">CBA3637</strain>
    </source>
</reference>
<evidence type="ECO:0000313" key="2">
    <source>
        <dbReference type="EMBL" id="QHI73040.1"/>
    </source>
</evidence>
<dbReference type="EMBL" id="CP047591">
    <property type="protein sequence ID" value="QHI73040.1"/>
    <property type="molecule type" value="Genomic_DNA"/>
</dbReference>
<dbReference type="KEGG" id="amic:Ami3637_12075"/>
<keyword evidence="1" id="KW-0472">Membrane</keyword>